<reference evidence="3" key="1">
    <citation type="submission" date="2019-07" db="EMBL/GenBank/DDBJ databases">
        <title>Annotation for the trematode Paragonimus miyazaki's.</title>
        <authorList>
            <person name="Choi Y.-J."/>
        </authorList>
    </citation>
    <scope>NUCLEOTIDE SEQUENCE</scope>
    <source>
        <strain evidence="3">Japan</strain>
    </source>
</reference>
<gene>
    <name evidence="3" type="ORF">EG68_11873</name>
</gene>
<evidence type="ECO:0000256" key="1">
    <source>
        <dbReference type="SAM" id="MobiDB-lite"/>
    </source>
</evidence>
<dbReference type="InterPro" id="IPR045820">
    <property type="entry name" value="CLEC16A/TT9_C"/>
</dbReference>
<comment type="caution">
    <text evidence="3">The sequence shown here is derived from an EMBL/GenBank/DDBJ whole genome shotgun (WGS) entry which is preliminary data.</text>
</comment>
<name>A0A8S9YFT5_9TREM</name>
<evidence type="ECO:0000313" key="4">
    <source>
        <dbReference type="Proteomes" id="UP000822476"/>
    </source>
</evidence>
<feature type="compositionally biased region" description="Polar residues" evidence="1">
    <location>
        <begin position="204"/>
        <end position="228"/>
    </location>
</feature>
<feature type="domain" description="CLEC16A/TT9 C-terminal" evidence="2">
    <location>
        <begin position="51"/>
        <end position="118"/>
    </location>
</feature>
<sequence length="305" mass="33013">DLEATCDPGDSRCLHVVVNAPGHLSSVGALSGGIGGTNKPNSNTHSSVGTTRRHAGSKPLLIARFLFEDHIRCMTARQMLIRGRELARQTKLRKIATLLDFSPQFLRETFVFGGVTGAMGYSSSFANTAESITGASRVSGVDHDSRESTEVVRQSRVFIPNRVAANVNPSTFLMERQHPRTKIYRPHPAEEDLMDTRIPLVSLGSLTPLSSNDNRQSSSRGRKSSTPGTRPRLVDSLTRTPVALVQQQLPTQSKLPAFSLVSSENVGRVDTTNHLPSSTVTNTVTNVITSNSLTATVPIDSKRDS</sequence>
<dbReference type="AlphaFoldDB" id="A0A8S9YFT5"/>
<feature type="non-terminal residue" evidence="3">
    <location>
        <position position="305"/>
    </location>
</feature>
<dbReference type="Pfam" id="PF19439">
    <property type="entry name" value="CLEC16A_C"/>
    <property type="match status" value="1"/>
</dbReference>
<feature type="region of interest" description="Disordered" evidence="1">
    <location>
        <begin position="204"/>
        <end position="236"/>
    </location>
</feature>
<feature type="region of interest" description="Disordered" evidence="1">
    <location>
        <begin position="31"/>
        <end position="53"/>
    </location>
</feature>
<proteinExistence type="predicted"/>
<evidence type="ECO:0000313" key="3">
    <source>
        <dbReference type="EMBL" id="KAF7233988.1"/>
    </source>
</evidence>
<dbReference type="OrthoDB" id="6285024at2759"/>
<dbReference type="Proteomes" id="UP000822476">
    <property type="component" value="Unassembled WGS sequence"/>
</dbReference>
<organism evidence="3 4">
    <name type="scientific">Paragonimus skrjabini miyazakii</name>
    <dbReference type="NCBI Taxonomy" id="59628"/>
    <lineage>
        <taxon>Eukaryota</taxon>
        <taxon>Metazoa</taxon>
        <taxon>Spiralia</taxon>
        <taxon>Lophotrochozoa</taxon>
        <taxon>Platyhelminthes</taxon>
        <taxon>Trematoda</taxon>
        <taxon>Digenea</taxon>
        <taxon>Plagiorchiida</taxon>
        <taxon>Troglotremata</taxon>
        <taxon>Troglotrematidae</taxon>
        <taxon>Paragonimus</taxon>
    </lineage>
</organism>
<dbReference type="EMBL" id="JTDE01014821">
    <property type="protein sequence ID" value="KAF7233988.1"/>
    <property type="molecule type" value="Genomic_DNA"/>
</dbReference>
<protein>
    <recommendedName>
        <fullName evidence="2">CLEC16A/TT9 C-terminal domain-containing protein</fullName>
    </recommendedName>
</protein>
<evidence type="ECO:0000259" key="2">
    <source>
        <dbReference type="Pfam" id="PF19439"/>
    </source>
</evidence>
<keyword evidence="4" id="KW-1185">Reference proteome</keyword>
<accession>A0A8S9YFT5</accession>
<feature type="compositionally biased region" description="Polar residues" evidence="1">
    <location>
        <begin position="38"/>
        <end position="50"/>
    </location>
</feature>